<reference evidence="2 3" key="1">
    <citation type="submission" date="2007-03" db="EMBL/GenBank/DDBJ databases">
        <authorList>
            <person name="Fulton L."/>
            <person name="Clifton S."/>
            <person name="Fulton B."/>
            <person name="Xu J."/>
            <person name="Minx P."/>
            <person name="Pepin K.H."/>
            <person name="Johnson M."/>
            <person name="Thiruvilangam P."/>
            <person name="Bhonagiri V."/>
            <person name="Nash W.E."/>
            <person name="Mardis E.R."/>
            <person name="Wilson R.K."/>
        </authorList>
    </citation>
    <scope>NUCLEOTIDE SEQUENCE [LARGE SCALE GENOMIC DNA]</scope>
    <source>
        <strain evidence="2 3">ATCC 27560</strain>
    </source>
</reference>
<dbReference type="PANTHER" id="PTHR13696">
    <property type="entry name" value="P-LOOP CONTAINING NUCLEOSIDE TRIPHOSPHATE HYDROLASE"/>
    <property type="match status" value="1"/>
</dbReference>
<organism evidence="2 3">
    <name type="scientific">Eubacterium ventriosum ATCC 27560</name>
    <dbReference type="NCBI Taxonomy" id="411463"/>
    <lineage>
        <taxon>Bacteria</taxon>
        <taxon>Bacillati</taxon>
        <taxon>Bacillota</taxon>
        <taxon>Clostridia</taxon>
        <taxon>Eubacteriales</taxon>
        <taxon>Eubacteriaceae</taxon>
        <taxon>Eubacterium</taxon>
    </lineage>
</organism>
<dbReference type="InterPro" id="IPR050678">
    <property type="entry name" value="DNA_Partitioning_ATPase"/>
</dbReference>
<name>A5Z3L9_9FIRM</name>
<dbReference type="STRING" id="411463.EUBVEN_00265"/>
<dbReference type="Proteomes" id="UP000006000">
    <property type="component" value="Unassembled WGS sequence"/>
</dbReference>
<proteinExistence type="predicted"/>
<accession>A5Z3L9</accession>
<reference evidence="2 3" key="2">
    <citation type="submission" date="2007-04" db="EMBL/GenBank/DDBJ databases">
        <title>Draft genome sequence of Eubacterium ventriosum (ATCC 27560).</title>
        <authorList>
            <person name="Sudarsanam P."/>
            <person name="Ley R."/>
            <person name="Guruge J."/>
            <person name="Turnbaugh P.J."/>
            <person name="Mahowald M."/>
            <person name="Liep D."/>
            <person name="Gordon J."/>
        </authorList>
    </citation>
    <scope>NUCLEOTIDE SEQUENCE [LARGE SCALE GENOMIC DNA]</scope>
    <source>
        <strain evidence="2 3">ATCC 27560</strain>
    </source>
</reference>
<comment type="caution">
    <text evidence="2">The sequence shown here is derived from an EMBL/GenBank/DDBJ whole genome shotgun (WGS) entry which is preliminary data.</text>
</comment>
<sequence>MSFHSKKCIRRKKEMCKVIAIANQNGGVGKTTTTVNLGIGLARKGKSNMVLH</sequence>
<dbReference type="PANTHER" id="PTHR13696:SF52">
    <property type="entry name" value="PARA FAMILY PROTEIN CT_582"/>
    <property type="match status" value="1"/>
</dbReference>
<dbReference type="InterPro" id="IPR025669">
    <property type="entry name" value="AAA_dom"/>
</dbReference>
<dbReference type="Pfam" id="PF13614">
    <property type="entry name" value="AAA_31"/>
    <property type="match status" value="1"/>
</dbReference>
<evidence type="ECO:0000259" key="1">
    <source>
        <dbReference type="Pfam" id="PF13614"/>
    </source>
</evidence>
<dbReference type="CDD" id="cd02042">
    <property type="entry name" value="ParAB_family"/>
    <property type="match status" value="1"/>
</dbReference>
<dbReference type="SUPFAM" id="SSF52540">
    <property type="entry name" value="P-loop containing nucleoside triphosphate hydrolases"/>
    <property type="match status" value="1"/>
</dbReference>
<gene>
    <name evidence="2" type="ORF">EUBVEN_00265</name>
</gene>
<dbReference type="AlphaFoldDB" id="A5Z3L9"/>
<dbReference type="Gene3D" id="3.40.50.300">
    <property type="entry name" value="P-loop containing nucleotide triphosphate hydrolases"/>
    <property type="match status" value="1"/>
</dbReference>
<dbReference type="EMBL" id="AAVL02000023">
    <property type="protein sequence ID" value="EDM52509.1"/>
    <property type="molecule type" value="Genomic_DNA"/>
</dbReference>
<feature type="domain" description="AAA" evidence="1">
    <location>
        <begin position="17"/>
        <end position="47"/>
    </location>
</feature>
<evidence type="ECO:0000313" key="3">
    <source>
        <dbReference type="Proteomes" id="UP000006000"/>
    </source>
</evidence>
<dbReference type="HOGENOM" id="CLU_3080026_0_0_9"/>
<evidence type="ECO:0000313" key="2">
    <source>
        <dbReference type="EMBL" id="EDM52509.1"/>
    </source>
</evidence>
<protein>
    <recommendedName>
        <fullName evidence="1">AAA domain-containing protein</fullName>
    </recommendedName>
</protein>
<dbReference type="InterPro" id="IPR027417">
    <property type="entry name" value="P-loop_NTPase"/>
</dbReference>